<keyword evidence="3" id="KW-1185">Reference proteome</keyword>
<reference evidence="2 3" key="1">
    <citation type="submission" date="2018-08" db="EMBL/GenBank/DDBJ databases">
        <title>Meiothermus granaticius genome AF-68 sequencing project.</title>
        <authorList>
            <person name="Da Costa M.S."/>
            <person name="Albuquerque L."/>
            <person name="Raposo P."/>
            <person name="Froufe H.J.C."/>
            <person name="Barroso C.S."/>
            <person name="Egas C."/>
        </authorList>
    </citation>
    <scope>NUCLEOTIDE SEQUENCE [LARGE SCALE GENOMIC DNA]</scope>
    <source>
        <strain evidence="2 3">AF-68</strain>
    </source>
</reference>
<name>A0A399F9P3_9DEIN</name>
<sequence>MSLTGATRTRVQPDHALLTPDTFVRVPLPGWSNTPCIVHISPELGARFKMYTAEMPAGGTGEMALAGIERFAYVLEGAVRLEVAGTTHRLEGDGYAYLPPDVPHRLEAETAARVLLIDKPYQPLVGADLPEVIVGAEPTLSSTPLMGDEALQVRQMLPDHLSFDMAVNTMAYAPGAHLPFVETHVMEHGLLMLEGGGVYRLAEQWYPVVAGDVIWMASYCPQWFGALGKTQAKYLIYKDVNRHSLEALL</sequence>
<protein>
    <submittedName>
        <fullName evidence="2">(S)-ureidoglycine aminohydrolase</fullName>
        <ecNumber evidence="2">3.5.3.26</ecNumber>
    </submittedName>
</protein>
<feature type="domain" description="Cupin type-2" evidence="1">
    <location>
        <begin position="54"/>
        <end position="117"/>
    </location>
</feature>
<dbReference type="InterPro" id="IPR013096">
    <property type="entry name" value="Cupin_2"/>
</dbReference>
<dbReference type="InterPro" id="IPR044697">
    <property type="entry name" value="UGlyAH_cupin_C"/>
</dbReference>
<dbReference type="Proteomes" id="UP000266178">
    <property type="component" value="Unassembled WGS sequence"/>
</dbReference>
<dbReference type="PANTHER" id="PTHR34571:SF1">
    <property type="entry name" value="(S)-UREIDOGLYCINE AMINOHYDROLASE"/>
    <property type="match status" value="1"/>
</dbReference>
<dbReference type="InterPro" id="IPR011051">
    <property type="entry name" value="RmlC_Cupin_sf"/>
</dbReference>
<comment type="caution">
    <text evidence="2">The sequence shown here is derived from an EMBL/GenBank/DDBJ whole genome shotgun (WGS) entry which is preliminary data.</text>
</comment>
<proteinExistence type="predicted"/>
<dbReference type="GO" id="GO:0071522">
    <property type="term" value="F:ureidoglycine aminohydrolase activity"/>
    <property type="evidence" value="ECO:0007669"/>
    <property type="project" value="UniProtKB-EC"/>
</dbReference>
<dbReference type="NCBIfam" id="TIGR03214">
    <property type="entry name" value="ura-cupin"/>
    <property type="match status" value="1"/>
</dbReference>
<evidence type="ECO:0000313" key="2">
    <source>
        <dbReference type="EMBL" id="RIH92870.1"/>
    </source>
</evidence>
<dbReference type="InterPro" id="IPR017627">
    <property type="entry name" value="UGHY"/>
</dbReference>
<dbReference type="Gene3D" id="2.60.120.10">
    <property type="entry name" value="Jelly Rolls"/>
    <property type="match status" value="1"/>
</dbReference>
<dbReference type="CDD" id="cd02212">
    <property type="entry name" value="cupin_UGlyAH_C"/>
    <property type="match status" value="1"/>
</dbReference>
<gene>
    <name evidence="2" type="primary">allE</name>
    <name evidence="2" type="ORF">Mgrana_01145</name>
</gene>
<dbReference type="AlphaFoldDB" id="A0A399F9P3"/>
<keyword evidence="2" id="KW-0378">Hydrolase</keyword>
<dbReference type="Pfam" id="PF07883">
    <property type="entry name" value="Cupin_2"/>
    <property type="match status" value="1"/>
</dbReference>
<accession>A0A399F9P3</accession>
<dbReference type="RefSeq" id="WP_119356655.1">
    <property type="nucleotide sequence ID" value="NZ_BJXM01000006.1"/>
</dbReference>
<evidence type="ECO:0000259" key="1">
    <source>
        <dbReference type="Pfam" id="PF07883"/>
    </source>
</evidence>
<organism evidence="2 3">
    <name type="scientific">Meiothermus granaticius NBRC 107808</name>
    <dbReference type="NCBI Taxonomy" id="1227551"/>
    <lineage>
        <taxon>Bacteria</taxon>
        <taxon>Thermotogati</taxon>
        <taxon>Deinococcota</taxon>
        <taxon>Deinococci</taxon>
        <taxon>Thermales</taxon>
        <taxon>Thermaceae</taxon>
        <taxon>Meiothermus</taxon>
    </lineage>
</organism>
<dbReference type="PANTHER" id="PTHR34571">
    <property type="entry name" value="(S)-UREIDOGLYCINE AMINOHYDROLASE"/>
    <property type="match status" value="1"/>
</dbReference>
<dbReference type="InterPro" id="IPR014710">
    <property type="entry name" value="RmlC-like_jellyroll"/>
</dbReference>
<dbReference type="OrthoDB" id="9814939at2"/>
<dbReference type="CDD" id="cd02211">
    <property type="entry name" value="cupin_UGlyAH_N"/>
    <property type="match status" value="1"/>
</dbReference>
<dbReference type="SUPFAM" id="SSF51182">
    <property type="entry name" value="RmlC-like cupins"/>
    <property type="match status" value="1"/>
</dbReference>
<dbReference type="EC" id="3.5.3.26" evidence="2"/>
<dbReference type="InterPro" id="IPR044704">
    <property type="entry name" value="UGlyAH_cupin_N"/>
</dbReference>
<evidence type="ECO:0000313" key="3">
    <source>
        <dbReference type="Proteomes" id="UP000266178"/>
    </source>
</evidence>
<dbReference type="EMBL" id="QWLB01000012">
    <property type="protein sequence ID" value="RIH92870.1"/>
    <property type="molecule type" value="Genomic_DNA"/>
</dbReference>